<dbReference type="Proteomes" id="UP001589707">
    <property type="component" value="Unassembled WGS sequence"/>
</dbReference>
<gene>
    <name evidence="2" type="ORF">ACFFN1_05740</name>
</gene>
<comment type="caution">
    <text evidence="2">The sequence shown here is derived from an EMBL/GenBank/DDBJ whole genome shotgun (WGS) entry which is preliminary data.</text>
</comment>
<feature type="transmembrane region" description="Helical" evidence="1">
    <location>
        <begin position="73"/>
        <end position="92"/>
    </location>
</feature>
<protein>
    <submittedName>
        <fullName evidence="2">Uncharacterized protein</fullName>
    </submittedName>
</protein>
<keyword evidence="3" id="KW-1185">Reference proteome</keyword>
<feature type="transmembrane region" description="Helical" evidence="1">
    <location>
        <begin position="98"/>
        <end position="119"/>
    </location>
</feature>
<evidence type="ECO:0000313" key="3">
    <source>
        <dbReference type="Proteomes" id="UP001589707"/>
    </source>
</evidence>
<accession>A0ABV5X0D5</accession>
<evidence type="ECO:0000313" key="2">
    <source>
        <dbReference type="EMBL" id="MFB9775916.1"/>
    </source>
</evidence>
<reference evidence="2 3" key="1">
    <citation type="submission" date="2024-09" db="EMBL/GenBank/DDBJ databases">
        <authorList>
            <person name="Sun Q."/>
            <person name="Mori K."/>
        </authorList>
    </citation>
    <scope>NUCLEOTIDE SEQUENCE [LARGE SCALE GENOMIC DNA]</scope>
    <source>
        <strain evidence="2 3">JCM 11683</strain>
    </source>
</reference>
<keyword evidence="1" id="KW-1133">Transmembrane helix</keyword>
<dbReference type="EMBL" id="JBHMAU010000039">
    <property type="protein sequence ID" value="MFB9775916.1"/>
    <property type="molecule type" value="Genomic_DNA"/>
</dbReference>
<feature type="transmembrane region" description="Helical" evidence="1">
    <location>
        <begin position="32"/>
        <end position="53"/>
    </location>
</feature>
<sequence length="141" mass="14513">MNAKTLTVCAGSLTFCAWGTLGMIVRSFLTGAAVAASDWILLAVTAILSAITWTAVRMTGHGIEALGILGSRLWSSATLFLFALSFALPGLLLRSSDAADLIVAVTVAAAIAALGQWILHRRVFSPPDSPDGLDGGSANTP</sequence>
<keyword evidence="1" id="KW-0472">Membrane</keyword>
<dbReference type="RefSeq" id="WP_376839459.1">
    <property type="nucleotide sequence ID" value="NZ_JBHMAU010000039.1"/>
</dbReference>
<keyword evidence="1" id="KW-0812">Transmembrane</keyword>
<proteinExistence type="predicted"/>
<evidence type="ECO:0000256" key="1">
    <source>
        <dbReference type="SAM" id="Phobius"/>
    </source>
</evidence>
<name>A0ABV5X0D5_9MICO</name>
<organism evidence="2 3">
    <name type="scientific">Brevibacterium otitidis</name>
    <dbReference type="NCBI Taxonomy" id="53364"/>
    <lineage>
        <taxon>Bacteria</taxon>
        <taxon>Bacillati</taxon>
        <taxon>Actinomycetota</taxon>
        <taxon>Actinomycetes</taxon>
        <taxon>Micrococcales</taxon>
        <taxon>Brevibacteriaceae</taxon>
        <taxon>Brevibacterium</taxon>
    </lineage>
</organism>